<dbReference type="KEGG" id="amr:AM1_0539"/>
<keyword evidence="2" id="KW-1185">Reference proteome</keyword>
<dbReference type="HOGENOM" id="CLU_167330_0_0_3"/>
<organism evidence="1 2">
    <name type="scientific">Acaryochloris marina (strain MBIC 11017)</name>
    <dbReference type="NCBI Taxonomy" id="329726"/>
    <lineage>
        <taxon>Bacteria</taxon>
        <taxon>Bacillati</taxon>
        <taxon>Cyanobacteriota</taxon>
        <taxon>Cyanophyceae</taxon>
        <taxon>Acaryochloridales</taxon>
        <taxon>Acaryochloridaceae</taxon>
        <taxon>Acaryochloris</taxon>
    </lineage>
</organism>
<name>B0CC47_ACAM1</name>
<evidence type="ECO:0000313" key="1">
    <source>
        <dbReference type="EMBL" id="ABW25589.1"/>
    </source>
</evidence>
<proteinExistence type="predicted"/>
<gene>
    <name evidence="1" type="ordered locus">AM1_0539</name>
</gene>
<sequence length="114" mass="12964">MVTVDDITGFFLDHSSEGRKVTKYDFKGVPVIESWVGLCKNGRVIIKGRIHNHEKYTQGVKINTSSVTGYFSEKGRVYVTTKNSIYELGNPLNEVELLINIPEFQDPKKVTVWN</sequence>
<evidence type="ECO:0000313" key="2">
    <source>
        <dbReference type="Proteomes" id="UP000000268"/>
    </source>
</evidence>
<dbReference type="AlphaFoldDB" id="B0CC47"/>
<dbReference type="RefSeq" id="WP_012161190.1">
    <property type="nucleotide sequence ID" value="NC_009925.1"/>
</dbReference>
<protein>
    <submittedName>
        <fullName evidence="1">Uncharacterized protein</fullName>
    </submittedName>
</protein>
<accession>B0CC47</accession>
<dbReference type="Proteomes" id="UP000000268">
    <property type="component" value="Chromosome"/>
</dbReference>
<dbReference type="EMBL" id="CP000828">
    <property type="protein sequence ID" value="ABW25589.1"/>
    <property type="molecule type" value="Genomic_DNA"/>
</dbReference>
<reference evidence="1 2" key="1">
    <citation type="journal article" date="2008" name="Proc. Natl. Acad. Sci. U.S.A.">
        <title>Niche adaptation and genome expansion in the chlorophyll d-producing cyanobacterium Acaryochloris marina.</title>
        <authorList>
            <person name="Swingley W.D."/>
            <person name="Chen M."/>
            <person name="Cheung P.C."/>
            <person name="Conrad A.L."/>
            <person name="Dejesa L.C."/>
            <person name="Hao J."/>
            <person name="Honchak B.M."/>
            <person name="Karbach L.E."/>
            <person name="Kurdoglu A."/>
            <person name="Lahiri S."/>
            <person name="Mastrian S.D."/>
            <person name="Miyashita H."/>
            <person name="Page L."/>
            <person name="Ramakrishna P."/>
            <person name="Satoh S."/>
            <person name="Sattley W.M."/>
            <person name="Shimada Y."/>
            <person name="Taylor H.L."/>
            <person name="Tomo T."/>
            <person name="Tsuchiya T."/>
            <person name="Wang Z.T."/>
            <person name="Raymond J."/>
            <person name="Mimuro M."/>
            <person name="Blankenship R.E."/>
            <person name="Touchman J.W."/>
        </authorList>
    </citation>
    <scope>NUCLEOTIDE SEQUENCE [LARGE SCALE GENOMIC DNA]</scope>
    <source>
        <strain evidence="2">MBIC 11017</strain>
    </source>
</reference>